<gene>
    <name evidence="1" type="ORF">SPIROBIBN47_80004</name>
</gene>
<sequence>MRVLLVEALSEILPPRPRHPEPHVNATTHAEIKQYSLIPTFTRRKQLLACFIFWRSIS</sequence>
<dbReference type="EMBL" id="FWDM01000040">
    <property type="protein sequence ID" value="SLM15752.1"/>
    <property type="molecule type" value="Genomic_DNA"/>
</dbReference>
<protein>
    <submittedName>
        <fullName evidence="1">Uncharacterized protein</fullName>
    </submittedName>
</protein>
<dbReference type="AlphaFoldDB" id="A0A3P3XLV3"/>
<proteinExistence type="predicted"/>
<name>A0A3P3XLV3_9SPIR</name>
<accession>A0A3P3XLV3</accession>
<organism evidence="1">
    <name type="scientific">uncultured spirochete</name>
    <dbReference type="NCBI Taxonomy" id="156406"/>
    <lineage>
        <taxon>Bacteria</taxon>
        <taxon>Pseudomonadati</taxon>
        <taxon>Spirochaetota</taxon>
        <taxon>Spirochaetia</taxon>
        <taxon>Spirochaetales</taxon>
        <taxon>environmental samples</taxon>
    </lineage>
</organism>
<evidence type="ECO:0000313" key="1">
    <source>
        <dbReference type="EMBL" id="SLM15752.1"/>
    </source>
</evidence>
<reference evidence="1" key="1">
    <citation type="submission" date="2017-02" db="EMBL/GenBank/DDBJ databases">
        <authorList>
            <person name="Regsiter A."/>
            <person name="William W."/>
        </authorList>
    </citation>
    <scope>NUCLEOTIDE SEQUENCE</scope>
    <source>
        <strain evidence="1">Bib</strain>
    </source>
</reference>